<dbReference type="EMBL" id="GL377592">
    <property type="protein sequence ID" value="EFJ23561.1"/>
    <property type="molecule type" value="Genomic_DNA"/>
</dbReference>
<dbReference type="InParanoid" id="D8RWI8"/>
<dbReference type="SUPFAM" id="SSF51322">
    <property type="entry name" value="Cyanovirin-N"/>
    <property type="match status" value="1"/>
</dbReference>
<gene>
    <name evidence="3" type="ORF">SELMODRAFT_415563</name>
</gene>
<dbReference type="InterPro" id="IPR011058">
    <property type="entry name" value="Cyanovirin-N"/>
</dbReference>
<evidence type="ECO:0000313" key="3">
    <source>
        <dbReference type="EMBL" id="EFJ23561.1"/>
    </source>
</evidence>
<reference evidence="3 4" key="1">
    <citation type="journal article" date="2011" name="Science">
        <title>The Selaginella genome identifies genetic changes associated with the evolution of vascular plants.</title>
        <authorList>
            <person name="Banks J.A."/>
            <person name="Nishiyama T."/>
            <person name="Hasebe M."/>
            <person name="Bowman J.L."/>
            <person name="Gribskov M."/>
            <person name="dePamphilis C."/>
            <person name="Albert V.A."/>
            <person name="Aono N."/>
            <person name="Aoyama T."/>
            <person name="Ambrose B.A."/>
            <person name="Ashton N.W."/>
            <person name="Axtell M.J."/>
            <person name="Barker E."/>
            <person name="Barker M.S."/>
            <person name="Bennetzen J.L."/>
            <person name="Bonawitz N.D."/>
            <person name="Chapple C."/>
            <person name="Cheng C."/>
            <person name="Correa L.G."/>
            <person name="Dacre M."/>
            <person name="DeBarry J."/>
            <person name="Dreyer I."/>
            <person name="Elias M."/>
            <person name="Engstrom E.M."/>
            <person name="Estelle M."/>
            <person name="Feng L."/>
            <person name="Finet C."/>
            <person name="Floyd S.K."/>
            <person name="Frommer W.B."/>
            <person name="Fujita T."/>
            <person name="Gramzow L."/>
            <person name="Gutensohn M."/>
            <person name="Harholt J."/>
            <person name="Hattori M."/>
            <person name="Heyl A."/>
            <person name="Hirai T."/>
            <person name="Hiwatashi Y."/>
            <person name="Ishikawa M."/>
            <person name="Iwata M."/>
            <person name="Karol K.G."/>
            <person name="Koehler B."/>
            <person name="Kolukisaoglu U."/>
            <person name="Kubo M."/>
            <person name="Kurata T."/>
            <person name="Lalonde S."/>
            <person name="Li K."/>
            <person name="Li Y."/>
            <person name="Litt A."/>
            <person name="Lyons E."/>
            <person name="Manning G."/>
            <person name="Maruyama T."/>
            <person name="Michael T.P."/>
            <person name="Mikami K."/>
            <person name="Miyazaki S."/>
            <person name="Morinaga S."/>
            <person name="Murata T."/>
            <person name="Mueller-Roeber B."/>
            <person name="Nelson D.R."/>
            <person name="Obara M."/>
            <person name="Oguri Y."/>
            <person name="Olmstead R.G."/>
            <person name="Onodera N."/>
            <person name="Petersen B.L."/>
            <person name="Pils B."/>
            <person name="Prigge M."/>
            <person name="Rensing S.A."/>
            <person name="Riano-Pachon D.M."/>
            <person name="Roberts A.W."/>
            <person name="Sato Y."/>
            <person name="Scheller H.V."/>
            <person name="Schulz B."/>
            <person name="Schulz C."/>
            <person name="Shakirov E.V."/>
            <person name="Shibagaki N."/>
            <person name="Shinohara N."/>
            <person name="Shippen D.E."/>
            <person name="Soerensen I."/>
            <person name="Sotooka R."/>
            <person name="Sugimoto N."/>
            <person name="Sugita M."/>
            <person name="Sumikawa N."/>
            <person name="Tanurdzic M."/>
            <person name="Theissen G."/>
            <person name="Ulvskov P."/>
            <person name="Wakazuki S."/>
            <person name="Weng J.K."/>
            <person name="Willats W.W."/>
            <person name="Wipf D."/>
            <person name="Wolf P.G."/>
            <person name="Yang L."/>
            <person name="Zimmer A.D."/>
            <person name="Zhu Q."/>
            <person name="Mitros T."/>
            <person name="Hellsten U."/>
            <person name="Loque D."/>
            <person name="Otillar R."/>
            <person name="Salamov A."/>
            <person name="Schmutz J."/>
            <person name="Shapiro H."/>
            <person name="Lindquist E."/>
            <person name="Lucas S."/>
            <person name="Rokhsar D."/>
            <person name="Grigoriev I.V."/>
        </authorList>
    </citation>
    <scope>NUCLEOTIDE SEQUENCE [LARGE SCALE GENOMIC DNA]</scope>
</reference>
<organism evidence="4">
    <name type="scientific">Selaginella moellendorffii</name>
    <name type="common">Spikemoss</name>
    <dbReference type="NCBI Taxonomy" id="88036"/>
    <lineage>
        <taxon>Eukaryota</taxon>
        <taxon>Viridiplantae</taxon>
        <taxon>Streptophyta</taxon>
        <taxon>Embryophyta</taxon>
        <taxon>Tracheophyta</taxon>
        <taxon>Lycopodiopsida</taxon>
        <taxon>Selaginellales</taxon>
        <taxon>Selaginellaceae</taxon>
        <taxon>Selaginella</taxon>
    </lineage>
</organism>
<evidence type="ECO:0000256" key="1">
    <source>
        <dbReference type="SAM" id="SignalP"/>
    </source>
</evidence>
<dbReference type="AlphaFoldDB" id="D8RWI8"/>
<name>D8RWI8_SELML</name>
<sequence length="124" mass="13718">MRRGERAGVWVVAALVLTLIKPSHIEAICSGYPKSCSQIRYIGTTLHGMCESYDEGTKKTSLDLNLCFSNDQGQLKWHPIGQFAKSCSPGRLLETNLYTTCNKRSLEVDVNKHVANQNGVLVCC</sequence>
<protein>
    <recommendedName>
        <fullName evidence="2">Cyanovirin-N domain-containing protein</fullName>
    </recommendedName>
</protein>
<accession>D8RWI8</accession>
<feature type="chain" id="PRO_5003122186" description="Cyanovirin-N domain-containing protein" evidence="1">
    <location>
        <begin position="28"/>
        <end position="124"/>
    </location>
</feature>
<dbReference type="Proteomes" id="UP000001514">
    <property type="component" value="Unassembled WGS sequence"/>
</dbReference>
<dbReference type="KEGG" id="smo:SELMODRAFT_415563"/>
<keyword evidence="4" id="KW-1185">Reference proteome</keyword>
<dbReference type="SMART" id="SM01111">
    <property type="entry name" value="CVNH"/>
    <property type="match status" value="1"/>
</dbReference>
<dbReference type="InterPro" id="IPR036673">
    <property type="entry name" value="Cyanovirin-N_sf"/>
</dbReference>
<dbReference type="Gene3D" id="2.30.60.10">
    <property type="entry name" value="Cyanovirin-N"/>
    <property type="match status" value="1"/>
</dbReference>
<dbReference type="HOGENOM" id="CLU_144945_1_2_1"/>
<proteinExistence type="predicted"/>
<keyword evidence="1" id="KW-0732">Signal</keyword>
<dbReference type="Gramene" id="EFJ23561">
    <property type="protein sequence ID" value="EFJ23561"/>
    <property type="gene ID" value="SELMODRAFT_415563"/>
</dbReference>
<feature type="domain" description="Cyanovirin-N" evidence="2">
    <location>
        <begin position="31"/>
        <end position="123"/>
    </location>
</feature>
<dbReference type="Pfam" id="PF08881">
    <property type="entry name" value="CVNH"/>
    <property type="match status" value="1"/>
</dbReference>
<evidence type="ECO:0000259" key="2">
    <source>
        <dbReference type="SMART" id="SM01111"/>
    </source>
</evidence>
<evidence type="ECO:0000313" key="4">
    <source>
        <dbReference type="Proteomes" id="UP000001514"/>
    </source>
</evidence>
<feature type="signal peptide" evidence="1">
    <location>
        <begin position="1"/>
        <end position="27"/>
    </location>
</feature>